<evidence type="ECO:0000313" key="2">
    <source>
        <dbReference type="EMBL" id="GAP62645.1"/>
    </source>
</evidence>
<dbReference type="EMBL" id="LGKN01000003">
    <property type="protein sequence ID" value="KPL89468.1"/>
    <property type="molecule type" value="Genomic_DNA"/>
</dbReference>
<evidence type="ECO:0000313" key="3">
    <source>
        <dbReference type="EMBL" id="KPL89468.1"/>
    </source>
</evidence>
<dbReference type="AlphaFoldDB" id="A0A0M8K6A2"/>
<evidence type="ECO:0000313" key="4">
    <source>
        <dbReference type="Proteomes" id="UP000037784"/>
    </source>
</evidence>
<reference evidence="4" key="3">
    <citation type="submission" date="2015-08" db="EMBL/GenBank/DDBJ databases">
        <title>Draft Genome Sequence of a Heterotrophic Facultative Anaerobic Bacterium Ardenticatena maritima Strain 110S.</title>
        <authorList>
            <person name="Kawaichi S."/>
            <person name="Yoshida T."/>
            <person name="Sako Y."/>
            <person name="Nakamura R."/>
        </authorList>
    </citation>
    <scope>NUCLEOTIDE SEQUENCE [LARGE SCALE GENOMIC DNA]</scope>
    <source>
        <strain evidence="4">110S</strain>
    </source>
</reference>
<gene>
    <name evidence="2" type="ORF">ARMA_1068</name>
    <name evidence="3" type="ORF">SE16_03245</name>
</gene>
<reference evidence="3 5" key="2">
    <citation type="submission" date="2015-07" db="EMBL/GenBank/DDBJ databases">
        <title>Whole genome sequence of Ardenticatena maritima DSM 23922.</title>
        <authorList>
            <person name="Hemp J."/>
            <person name="Ward L.M."/>
            <person name="Pace L.A."/>
            <person name="Fischer W.W."/>
        </authorList>
    </citation>
    <scope>NUCLEOTIDE SEQUENCE [LARGE SCALE GENOMIC DNA]</scope>
    <source>
        <strain evidence="3 5">110S</strain>
    </source>
</reference>
<keyword evidence="4" id="KW-1185">Reference proteome</keyword>
<dbReference type="Proteomes" id="UP000037784">
    <property type="component" value="Unassembled WGS sequence"/>
</dbReference>
<evidence type="ECO:0000313" key="5">
    <source>
        <dbReference type="Proteomes" id="UP000050502"/>
    </source>
</evidence>
<sequence>MSDFRQQLEDLMEKIPGYKGYAQREYRRDADRELRQAIAEAFSSQVERLSRVQDRLLSQGDFATMEVLDKVITRLQHLSDRLRTATYGYTGFFDRVKQFDDAELRRLYEFDLQLAKGVEKLGDLIAQFGLGAQARERAHALLNTIDELHHIFDRRSHLVETLGEGEGAEEEPNETPPPHHPTPSDEA</sequence>
<dbReference type="InParanoid" id="A0A0M8K6A2"/>
<protein>
    <submittedName>
        <fullName evidence="2">Uncharacterized protein</fullName>
    </submittedName>
</protein>
<feature type="region of interest" description="Disordered" evidence="1">
    <location>
        <begin position="161"/>
        <end position="187"/>
    </location>
</feature>
<accession>A0A0M8K6A2</accession>
<dbReference type="OrthoDB" id="160712at2"/>
<dbReference type="RefSeq" id="WP_054492550.1">
    <property type="nucleotide sequence ID" value="NZ_BBZA01000072.1"/>
</dbReference>
<evidence type="ECO:0000256" key="1">
    <source>
        <dbReference type="SAM" id="MobiDB-lite"/>
    </source>
</evidence>
<proteinExistence type="predicted"/>
<reference evidence="2 4" key="1">
    <citation type="journal article" date="2015" name="Genome Announc.">
        <title>Draft Genome Sequence of a Heterotrophic Facultative Anaerobic Thermophilic Bacterium, Ardenticatena maritima Strain 110ST.</title>
        <authorList>
            <person name="Kawaichi S."/>
            <person name="Yoshida T."/>
            <person name="Sako Y."/>
            <person name="Nakamura R."/>
        </authorList>
    </citation>
    <scope>NUCLEOTIDE SEQUENCE [LARGE SCALE GENOMIC DNA]</scope>
    <source>
        <strain evidence="2 4">110S</strain>
    </source>
</reference>
<dbReference type="Proteomes" id="UP000050502">
    <property type="component" value="Unassembled WGS sequence"/>
</dbReference>
<dbReference type="EMBL" id="BBZA01000072">
    <property type="protein sequence ID" value="GAP62645.1"/>
    <property type="molecule type" value="Genomic_DNA"/>
</dbReference>
<dbReference type="STRING" id="872965.SE16_03245"/>
<comment type="caution">
    <text evidence="2">The sequence shown here is derived from an EMBL/GenBank/DDBJ whole genome shotgun (WGS) entry which is preliminary data.</text>
</comment>
<name>A0A0M8K6A2_9CHLR</name>
<organism evidence="2 4">
    <name type="scientific">Ardenticatena maritima</name>
    <dbReference type="NCBI Taxonomy" id="872965"/>
    <lineage>
        <taxon>Bacteria</taxon>
        <taxon>Bacillati</taxon>
        <taxon>Chloroflexota</taxon>
        <taxon>Ardenticatenia</taxon>
        <taxon>Ardenticatenales</taxon>
        <taxon>Ardenticatenaceae</taxon>
        <taxon>Ardenticatena</taxon>
    </lineage>
</organism>